<reference evidence="2" key="1">
    <citation type="submission" date="2022-04" db="EMBL/GenBank/DDBJ databases">
        <title>Complete genome of Methanoplanus endosymbiosus DSM 3599.</title>
        <authorList>
            <person name="Chen S.-C."/>
            <person name="You Y.-T."/>
            <person name="Zhou Y.-Z."/>
            <person name="Lai M.-C."/>
        </authorList>
    </citation>
    <scope>NUCLEOTIDE SEQUENCE</scope>
    <source>
        <strain evidence="2">DSM 3599</strain>
    </source>
</reference>
<keyword evidence="1" id="KW-1277">Toxin-antitoxin system</keyword>
<dbReference type="EMBL" id="CP096115">
    <property type="protein sequence ID" value="UUX92546.1"/>
    <property type="molecule type" value="Genomic_DNA"/>
</dbReference>
<dbReference type="AlphaFoldDB" id="A0A9E7PPA0"/>
<name>A0A9E7PPA0_9EURY</name>
<dbReference type="Pfam" id="PF02697">
    <property type="entry name" value="VAPB_antitox"/>
    <property type="match status" value="1"/>
</dbReference>
<dbReference type="KEGG" id="mend:L6E24_00005"/>
<dbReference type="RefSeq" id="WP_004078422.1">
    <property type="nucleotide sequence ID" value="NZ_CP096115.1"/>
</dbReference>
<dbReference type="GeneID" id="74306027"/>
<evidence type="ECO:0000313" key="2">
    <source>
        <dbReference type="EMBL" id="UUX92546.1"/>
    </source>
</evidence>
<gene>
    <name evidence="2" type="ORF">L6E24_00005</name>
</gene>
<accession>A0A9E7PPA0</accession>
<proteinExistence type="predicted"/>
<evidence type="ECO:0008006" key="4">
    <source>
        <dbReference type="Google" id="ProtNLM"/>
    </source>
</evidence>
<dbReference type="Proteomes" id="UP001060368">
    <property type="component" value="Chromosome"/>
</dbReference>
<sequence length="65" mass="7724">MSSNTINLSDEAFERLNKWKKEDESYSSVILRVLPKFRDISKILEGSEYDLTEEEGERLKQEIRE</sequence>
<dbReference type="InterPro" id="IPR003847">
    <property type="entry name" value="Put_antitoxin"/>
</dbReference>
<keyword evidence="3" id="KW-1185">Reference proteome</keyword>
<evidence type="ECO:0000256" key="1">
    <source>
        <dbReference type="ARBA" id="ARBA00022649"/>
    </source>
</evidence>
<protein>
    <recommendedName>
        <fullName evidence="4">Antitoxin</fullName>
    </recommendedName>
</protein>
<evidence type="ECO:0000313" key="3">
    <source>
        <dbReference type="Proteomes" id="UP001060368"/>
    </source>
</evidence>
<organism evidence="2 3">
    <name type="scientific">Methanoplanus endosymbiosus</name>
    <dbReference type="NCBI Taxonomy" id="33865"/>
    <lineage>
        <taxon>Archaea</taxon>
        <taxon>Methanobacteriati</taxon>
        <taxon>Methanobacteriota</taxon>
        <taxon>Stenosarchaea group</taxon>
        <taxon>Methanomicrobia</taxon>
        <taxon>Methanomicrobiales</taxon>
        <taxon>Methanomicrobiaceae</taxon>
        <taxon>Methanoplanus</taxon>
    </lineage>
</organism>